<feature type="transmembrane region" description="Helical" evidence="8">
    <location>
        <begin position="39"/>
        <end position="58"/>
    </location>
</feature>
<keyword evidence="6 8" id="KW-1133">Transmembrane helix</keyword>
<dbReference type="InterPro" id="IPR026032">
    <property type="entry name" value="HcaT-like"/>
</dbReference>
<feature type="transmembrane region" description="Helical" evidence="8">
    <location>
        <begin position="261"/>
        <end position="280"/>
    </location>
</feature>
<keyword evidence="2" id="KW-0813">Transport</keyword>
<keyword evidence="4" id="KW-0997">Cell inner membrane</keyword>
<dbReference type="PIRSF" id="PIRSF004925">
    <property type="entry name" value="HcaT"/>
    <property type="match status" value="1"/>
</dbReference>
<feature type="transmembrane region" description="Helical" evidence="8">
    <location>
        <begin position="65"/>
        <end position="83"/>
    </location>
</feature>
<sequence length="380" mass="39993">MAFYAFYFTLYAQIAIGITFIPMWLRAQGLSETDIGTCLALAAFVAVIINPVVGLIADRTHQNKAILTGLVLCATVSVLVLGASSGPLWVAVVFLVYRSIVSPLVPLAESILIANLSAYRLSFGTVRAWGSASVVVTTLLCGFLVDWSDTGAILYLLIVILLAQIGTSTGLPSRAGGIRPAITTASILRALRNRGFLLLLGSAAISQACHGVFYAYSTFRWLEAGHSTSAIGIFWGIGVSAEIVAFACGGRITARLSPGKIIAIACCAGVLRWGIFGLSAELMPTLFVQILQGATLGLTQIGVAAYLQRNIAPQFLSSASGTYWAFSGLAAAVAIFVGARLYPISSSHVFLFSALLCGFATIVASMLTRYERGHSHGKAA</sequence>
<dbReference type="Gene3D" id="1.20.1250.20">
    <property type="entry name" value="MFS general substrate transporter like domains"/>
    <property type="match status" value="2"/>
</dbReference>
<keyword evidence="7 8" id="KW-0472">Membrane</keyword>
<dbReference type="NCBIfam" id="NF037955">
    <property type="entry name" value="mfs"/>
    <property type="match status" value="1"/>
</dbReference>
<dbReference type="PANTHER" id="PTHR23522">
    <property type="entry name" value="BLL5896 PROTEIN"/>
    <property type="match status" value="1"/>
</dbReference>
<protein>
    <submittedName>
        <fullName evidence="10">MFS transporter</fullName>
    </submittedName>
</protein>
<feature type="transmembrane region" description="Helical" evidence="8">
    <location>
        <begin position="151"/>
        <end position="171"/>
    </location>
</feature>
<dbReference type="SUPFAM" id="SSF103473">
    <property type="entry name" value="MFS general substrate transporter"/>
    <property type="match status" value="1"/>
</dbReference>
<dbReference type="Proteomes" id="UP000640485">
    <property type="component" value="Unassembled WGS sequence"/>
</dbReference>
<proteinExistence type="predicted"/>
<evidence type="ECO:0000256" key="6">
    <source>
        <dbReference type="ARBA" id="ARBA00022989"/>
    </source>
</evidence>
<dbReference type="GO" id="GO:0005886">
    <property type="term" value="C:plasma membrane"/>
    <property type="evidence" value="ECO:0007669"/>
    <property type="project" value="UniProtKB-SubCell"/>
</dbReference>
<dbReference type="PANTHER" id="PTHR23522:SF10">
    <property type="entry name" value="3-PHENYLPROPIONIC ACID TRANSPORTER-RELATED"/>
    <property type="match status" value="1"/>
</dbReference>
<keyword evidence="3" id="KW-1003">Cell membrane</keyword>
<dbReference type="Pfam" id="PF12832">
    <property type="entry name" value="MFS_1_like"/>
    <property type="match status" value="1"/>
</dbReference>
<accession>A0A934VZ08</accession>
<dbReference type="InterPro" id="IPR036259">
    <property type="entry name" value="MFS_trans_sf"/>
</dbReference>
<feature type="transmembrane region" description="Helical" evidence="8">
    <location>
        <begin position="286"/>
        <end position="307"/>
    </location>
</feature>
<evidence type="ECO:0000313" key="11">
    <source>
        <dbReference type="Proteomes" id="UP000640485"/>
    </source>
</evidence>
<dbReference type="GO" id="GO:0030395">
    <property type="term" value="F:lactose binding"/>
    <property type="evidence" value="ECO:0007669"/>
    <property type="project" value="TreeGrafter"/>
</dbReference>
<evidence type="ECO:0000256" key="4">
    <source>
        <dbReference type="ARBA" id="ARBA00022519"/>
    </source>
</evidence>
<feature type="transmembrane region" description="Helical" evidence="8">
    <location>
        <begin position="89"/>
        <end position="114"/>
    </location>
</feature>
<evidence type="ECO:0000256" key="1">
    <source>
        <dbReference type="ARBA" id="ARBA00004429"/>
    </source>
</evidence>
<evidence type="ECO:0000256" key="2">
    <source>
        <dbReference type="ARBA" id="ARBA00022448"/>
    </source>
</evidence>
<dbReference type="AlphaFoldDB" id="A0A934VZ08"/>
<reference evidence="10" key="1">
    <citation type="submission" date="2021-01" db="EMBL/GenBank/DDBJ databases">
        <title>Paracoccus amoyensis sp. nov., isolated from the surface seawater along the coast of Xiamen Island, China.</title>
        <authorList>
            <person name="Lyu L."/>
        </authorList>
    </citation>
    <scope>NUCLEOTIDE SEQUENCE</scope>
    <source>
        <strain evidence="10">MJ17</strain>
    </source>
</reference>
<dbReference type="InterPro" id="IPR024989">
    <property type="entry name" value="MFS_assoc_dom"/>
</dbReference>
<dbReference type="EMBL" id="JAEPRQ010000003">
    <property type="protein sequence ID" value="MBK4216557.1"/>
    <property type="molecule type" value="Genomic_DNA"/>
</dbReference>
<evidence type="ECO:0000256" key="8">
    <source>
        <dbReference type="SAM" id="Phobius"/>
    </source>
</evidence>
<organism evidence="10 11">
    <name type="scientific">Paracoccus caeni</name>
    <dbReference type="NCBI Taxonomy" id="657651"/>
    <lineage>
        <taxon>Bacteria</taxon>
        <taxon>Pseudomonadati</taxon>
        <taxon>Pseudomonadota</taxon>
        <taxon>Alphaproteobacteria</taxon>
        <taxon>Rhodobacterales</taxon>
        <taxon>Paracoccaceae</taxon>
        <taxon>Paracoccus</taxon>
    </lineage>
</organism>
<dbReference type="GO" id="GO:0015528">
    <property type="term" value="F:lactose:proton symporter activity"/>
    <property type="evidence" value="ECO:0007669"/>
    <property type="project" value="TreeGrafter"/>
</dbReference>
<feature type="transmembrane region" description="Helical" evidence="8">
    <location>
        <begin position="319"/>
        <end position="342"/>
    </location>
</feature>
<feature type="transmembrane region" description="Helical" evidence="8">
    <location>
        <begin position="126"/>
        <end position="145"/>
    </location>
</feature>
<evidence type="ECO:0000259" key="9">
    <source>
        <dbReference type="Pfam" id="PF12832"/>
    </source>
</evidence>
<keyword evidence="5 8" id="KW-0812">Transmembrane</keyword>
<evidence type="ECO:0000256" key="5">
    <source>
        <dbReference type="ARBA" id="ARBA00022692"/>
    </source>
</evidence>
<gene>
    <name evidence="10" type="ORF">JJJ17_11525</name>
</gene>
<dbReference type="RefSeq" id="WP_200686495.1">
    <property type="nucleotide sequence ID" value="NZ_JAEPRQ010000003.1"/>
</dbReference>
<evidence type="ECO:0000256" key="7">
    <source>
        <dbReference type="ARBA" id="ARBA00023136"/>
    </source>
</evidence>
<evidence type="ECO:0000256" key="3">
    <source>
        <dbReference type="ARBA" id="ARBA00022475"/>
    </source>
</evidence>
<feature type="transmembrane region" description="Helical" evidence="8">
    <location>
        <begin position="196"/>
        <end position="216"/>
    </location>
</feature>
<feature type="transmembrane region" description="Helical" evidence="8">
    <location>
        <begin position="228"/>
        <end position="249"/>
    </location>
</feature>
<comment type="subcellular location">
    <subcellularLocation>
        <location evidence="1">Cell inner membrane</location>
        <topology evidence="1">Multi-pass membrane protein</topology>
    </subcellularLocation>
</comment>
<feature type="transmembrane region" description="Helical" evidence="8">
    <location>
        <begin position="348"/>
        <end position="368"/>
    </location>
</feature>
<feature type="transmembrane region" description="Helical" evidence="8">
    <location>
        <begin position="7"/>
        <end position="27"/>
    </location>
</feature>
<evidence type="ECO:0000313" key="10">
    <source>
        <dbReference type="EMBL" id="MBK4216557.1"/>
    </source>
</evidence>
<keyword evidence="11" id="KW-1185">Reference proteome</keyword>
<feature type="domain" description="Major facilitator superfamily associated" evidence="9">
    <location>
        <begin position="5"/>
        <end position="350"/>
    </location>
</feature>
<comment type="caution">
    <text evidence="10">The sequence shown here is derived from an EMBL/GenBank/DDBJ whole genome shotgun (WGS) entry which is preliminary data.</text>
</comment>
<name>A0A934VZ08_9RHOB</name>